<reference evidence="4 5" key="1">
    <citation type="journal article" date="2023" name="Int. J. Syst. Evol. Microbiol.">
        <title>Methylocystis iwaonis sp. nov., a type II methane-oxidizing bacterium from surface soil of a rice paddy field in Japan, and emended description of the genus Methylocystis (ex Whittenbury et al. 1970) Bowman et al. 1993.</title>
        <authorList>
            <person name="Kaise H."/>
            <person name="Sawadogo J.B."/>
            <person name="Alam M.S."/>
            <person name="Ueno C."/>
            <person name="Dianou D."/>
            <person name="Shinjo R."/>
            <person name="Asakawa S."/>
        </authorList>
    </citation>
    <scope>NUCLEOTIDE SEQUENCE [LARGE SCALE GENOMIC DNA]</scope>
    <source>
        <strain evidence="4 5">SS37A-Re</strain>
    </source>
</reference>
<dbReference type="EMBL" id="AP027144">
    <property type="protein sequence ID" value="BDV36347.1"/>
    <property type="molecule type" value="Genomic_DNA"/>
</dbReference>
<name>A0ABN6VQP8_9HYPH</name>
<dbReference type="Pfam" id="PF18821">
    <property type="entry name" value="LPD7"/>
    <property type="match status" value="1"/>
</dbReference>
<proteinExistence type="predicted"/>
<evidence type="ECO:0000259" key="3">
    <source>
        <dbReference type="Pfam" id="PF18821"/>
    </source>
</evidence>
<sequence length="1023" mass="113211">MTGGLPLSDIGLGLGEMQAELERLRARRRGSDFASAAAFAGAAPSFEIGDAGQPARAPRPEKQTPSVTRAAPSPFTTETPDRAPTAPASQDTRQIEDEGLRKRRRRGGGGGGGDAAPAVRSKPVAPTAKARPAASQGPERSSVVVKSALAGGSQAAVVKLASFGAGRARAHALMSYQTDKGELAAERHDGIILKGAEDISALASEWGAESSGREPSKDSLAFTAAFDEPLTNETIRESLHEALRGHVFAWRAETRGDQTHVHVVALAAGSQRNENGKADRFYPNKKSTEGLYDRIETAFDRDAKIEVQGWAHGIEGATRQLARLTRAGELDAETSSKQDLKEEAFQRYERRSGKSPSDNFNPNLEMATSWRRQMRSNEPRDFAHVVFSAKPSTDKDAFLDATRATLAKEFAGHEYIFVLHTNREHIHVHAAIRMENERGERLHPNIVDFRRWRETLAEEARERQIPMEATSRFDEANVPAYKLKDIRMVERGTAPESVRRRVEAVKERAIHRPTRDEGRAHASRVAREWGAVNQSLAATAAMPPLREGALRLYRAEPKNAPAHATVMFTADRAAAETLAAHNGGQLVYLDVSRERLAEVKRANINPDTMFAVPARVAAERQPIPHADLHRLKQRAERAVSHMESRTIKDGGQMRTAETMTYALDDMRKRLDNISSMVEPDKKQAFEEQRTTILDAAQKAIEAQKRLEAKPVEMAGDKYVQPAPIETTPQITHERKGSEIHYSRHDDTGQRVALAFVDKGKQLDVNDWNHKETVLAALRVAASKWETINITGNEKYKETVVQLAAEHGFKITNPELQDRIEKARADIEAQRPAMREGMKEKEPAKETAPASAESQGKPAEAKQTSAVQTPADAPTGAANQNAPKEKERESETAPVRADEKGPGRTDAERVIALDQVRERLDQEAKRETQEARQATESHKPNPVASSEAAAARDADRAADENPRREIPANPNATERVRELRAEQSKVLTEDQQAKDKQAQQDRANLEREKQRETERQSEKPRHRE</sequence>
<feature type="domain" description="Large polyvalent protein-associated" evidence="3">
    <location>
        <begin position="730"/>
        <end position="823"/>
    </location>
</feature>
<feature type="compositionally biased region" description="Basic and acidic residues" evidence="1">
    <location>
        <begin position="829"/>
        <end position="844"/>
    </location>
</feature>
<evidence type="ECO:0000256" key="1">
    <source>
        <dbReference type="SAM" id="MobiDB-lite"/>
    </source>
</evidence>
<dbReference type="Proteomes" id="UP001317629">
    <property type="component" value="Plasmid pSS37A-Re-2"/>
</dbReference>
<dbReference type="Pfam" id="PF03432">
    <property type="entry name" value="Relaxase"/>
    <property type="match status" value="1"/>
</dbReference>
<accession>A0ABN6VQP8</accession>
<protein>
    <recommendedName>
        <fullName evidence="6">Large polyvalent protein-associated domain-containing protein</fullName>
    </recommendedName>
</protein>
<evidence type="ECO:0008006" key="6">
    <source>
        <dbReference type="Google" id="ProtNLM"/>
    </source>
</evidence>
<evidence type="ECO:0000259" key="2">
    <source>
        <dbReference type="Pfam" id="PF03432"/>
    </source>
</evidence>
<feature type="compositionally biased region" description="Basic and acidic residues" evidence="1">
    <location>
        <begin position="973"/>
        <end position="1023"/>
    </location>
</feature>
<organism evidence="4 5">
    <name type="scientific">Methylocystis iwaonis</name>
    <dbReference type="NCBI Taxonomy" id="2885079"/>
    <lineage>
        <taxon>Bacteria</taxon>
        <taxon>Pseudomonadati</taxon>
        <taxon>Pseudomonadota</taxon>
        <taxon>Alphaproteobacteria</taxon>
        <taxon>Hyphomicrobiales</taxon>
        <taxon>Methylocystaceae</taxon>
        <taxon>Methylocystis</taxon>
    </lineage>
</organism>
<evidence type="ECO:0000313" key="5">
    <source>
        <dbReference type="Proteomes" id="UP001317629"/>
    </source>
</evidence>
<gene>
    <name evidence="4" type="ORF">SS37A_38770</name>
</gene>
<evidence type="ECO:0000313" key="4">
    <source>
        <dbReference type="EMBL" id="BDV36347.1"/>
    </source>
</evidence>
<dbReference type="InterPro" id="IPR005094">
    <property type="entry name" value="Endonuclease_MobA/VirD2"/>
</dbReference>
<keyword evidence="4" id="KW-0614">Plasmid</keyword>
<feature type="region of interest" description="Disordered" evidence="1">
    <location>
        <begin position="40"/>
        <end position="141"/>
    </location>
</feature>
<geneLocation type="plasmid" evidence="4 5">
    <name>pSS37A-Re-2</name>
</geneLocation>
<feature type="compositionally biased region" description="Basic and acidic residues" evidence="1">
    <location>
        <begin position="949"/>
        <end position="965"/>
    </location>
</feature>
<feature type="region of interest" description="Disordered" evidence="1">
    <location>
        <begin position="829"/>
        <end position="1023"/>
    </location>
</feature>
<feature type="domain" description="MobA/VirD2-like nuclease" evidence="2">
    <location>
        <begin position="371"/>
        <end position="463"/>
    </location>
</feature>
<dbReference type="InterPro" id="IPR040677">
    <property type="entry name" value="LPD7"/>
</dbReference>
<feature type="compositionally biased region" description="Basic and acidic residues" evidence="1">
    <location>
        <begin position="882"/>
        <end position="938"/>
    </location>
</feature>
<keyword evidence="5" id="KW-1185">Reference proteome</keyword>